<gene>
    <name evidence="4" type="ORF">PTSG_03057</name>
</gene>
<keyword evidence="1" id="KW-0732">Signal</keyword>
<evidence type="ECO:0000313" key="4">
    <source>
        <dbReference type="EMBL" id="EGD82414.1"/>
    </source>
</evidence>
<protein>
    <recommendedName>
        <fullName evidence="6">Selenoprotein T</fullName>
    </recommendedName>
</protein>
<evidence type="ECO:0008006" key="6">
    <source>
        <dbReference type="Google" id="ProtNLM"/>
    </source>
</evidence>
<keyword evidence="5" id="KW-1185">Reference proteome</keyword>
<sequence length="143" mass="16176">MPIFDAHMFPDPYQSSLQCCNEQTIYPDLVIKGENYIPNPNVLTIASIIDLISWTIILLMLFGDYIFNALGIAPPNLYLQAKENSMLVIVMTFFLSNTIKQNLLSTGAFEIALDGDLLFSKLETGRMPAWPELMRTLDVKLRT</sequence>
<dbReference type="KEGG" id="sre:PTSG_03057"/>
<dbReference type="PANTHER" id="PTHR13544:SF0">
    <property type="entry name" value="THIOREDOXIN REDUCTASE-LIKE SELENOPROTEIN T"/>
    <property type="match status" value="1"/>
</dbReference>
<dbReference type="GO" id="GO:0005789">
    <property type="term" value="C:endoplasmic reticulum membrane"/>
    <property type="evidence" value="ECO:0007669"/>
    <property type="project" value="TreeGrafter"/>
</dbReference>
<dbReference type="AlphaFoldDB" id="F2U448"/>
<proteinExistence type="predicted"/>
<dbReference type="FunCoup" id="F2U448">
    <property type="interactions" value="743"/>
</dbReference>
<organism evidence="5">
    <name type="scientific">Salpingoeca rosetta (strain ATCC 50818 / BSB-021)</name>
    <dbReference type="NCBI Taxonomy" id="946362"/>
    <lineage>
        <taxon>Eukaryota</taxon>
        <taxon>Choanoflagellata</taxon>
        <taxon>Craspedida</taxon>
        <taxon>Salpingoecidae</taxon>
        <taxon>Salpingoeca</taxon>
    </lineage>
</organism>
<evidence type="ECO:0000256" key="1">
    <source>
        <dbReference type="ARBA" id="ARBA00022729"/>
    </source>
</evidence>
<dbReference type="STRING" id="946362.F2U448"/>
<name>F2U448_SALR5</name>
<dbReference type="GeneID" id="16076234"/>
<dbReference type="GO" id="GO:0004791">
    <property type="term" value="F:thioredoxin-disulfide reductase (NADPH) activity"/>
    <property type="evidence" value="ECO:0007669"/>
    <property type="project" value="TreeGrafter"/>
</dbReference>
<evidence type="ECO:0000256" key="3">
    <source>
        <dbReference type="SAM" id="Phobius"/>
    </source>
</evidence>
<keyword evidence="3" id="KW-0472">Membrane</keyword>
<dbReference type="EMBL" id="GL832961">
    <property type="protein sequence ID" value="EGD82414.1"/>
    <property type="molecule type" value="Genomic_DNA"/>
</dbReference>
<feature type="transmembrane region" description="Helical" evidence="3">
    <location>
        <begin position="42"/>
        <end position="62"/>
    </location>
</feature>
<dbReference type="Gene3D" id="3.40.30.10">
    <property type="entry name" value="Glutaredoxin"/>
    <property type="match status" value="1"/>
</dbReference>
<dbReference type="NCBIfam" id="TIGR02174">
    <property type="entry name" value="CXXU_selWTH"/>
    <property type="match status" value="1"/>
</dbReference>
<dbReference type="InParanoid" id="F2U448"/>
<dbReference type="InterPro" id="IPR011893">
    <property type="entry name" value="Selenoprotein_Rdx-typ"/>
</dbReference>
<keyword evidence="3" id="KW-0812">Transmembrane</keyword>
<keyword evidence="3" id="KW-1133">Transmembrane helix</keyword>
<dbReference type="InterPro" id="IPR036249">
    <property type="entry name" value="Thioredoxin-like_sf"/>
</dbReference>
<dbReference type="Proteomes" id="UP000007799">
    <property type="component" value="Unassembled WGS sequence"/>
</dbReference>
<dbReference type="OMA" id="TPAFYTW"/>
<keyword evidence="2" id="KW-0676">Redox-active center</keyword>
<dbReference type="OrthoDB" id="60822at2759"/>
<reference evidence="4" key="1">
    <citation type="submission" date="2009-08" db="EMBL/GenBank/DDBJ databases">
        <title>Annotation of Salpingoeca rosetta.</title>
        <authorList>
            <consortium name="The Broad Institute Genome Sequencing Platform"/>
            <person name="Russ C."/>
            <person name="Cuomo C."/>
            <person name="Burger G."/>
            <person name="Gray M.W."/>
            <person name="Holland P.W.H."/>
            <person name="King N."/>
            <person name="Lang F.B.F."/>
            <person name="Roger A.J."/>
            <person name="Ruiz-Trillo I."/>
            <person name="Young S.K."/>
            <person name="Zeng Q."/>
            <person name="Gargeya S."/>
            <person name="Alvarado L."/>
            <person name="Berlin A."/>
            <person name="Chapman S.B."/>
            <person name="Chen Z."/>
            <person name="Freedman E."/>
            <person name="Gellesch M."/>
            <person name="Goldberg J."/>
            <person name="Griggs A."/>
            <person name="Gujja S."/>
            <person name="Heilman E."/>
            <person name="Heiman D."/>
            <person name="Howarth C."/>
            <person name="Mehta T."/>
            <person name="Neiman D."/>
            <person name="Pearson M."/>
            <person name="Roberts A."/>
            <person name="Saif S."/>
            <person name="Shea T."/>
            <person name="Shenoy N."/>
            <person name="Sisk P."/>
            <person name="Stolte C."/>
            <person name="Sykes S."/>
            <person name="White J."/>
            <person name="Yandava C."/>
            <person name="Haas B."/>
            <person name="Nusbaum C."/>
            <person name="Birren B."/>
        </authorList>
    </citation>
    <scope>NUCLEOTIDE SEQUENCE [LARGE SCALE GENOMIC DNA]</scope>
    <source>
        <strain evidence="4">ATCC 50818</strain>
    </source>
</reference>
<dbReference type="eggNOG" id="KOG3286">
    <property type="taxonomic scope" value="Eukaryota"/>
</dbReference>
<dbReference type="Pfam" id="PF10262">
    <property type="entry name" value="Rdx"/>
    <property type="match status" value="1"/>
</dbReference>
<dbReference type="RefSeq" id="XP_004995650.1">
    <property type="nucleotide sequence ID" value="XM_004995593.1"/>
</dbReference>
<accession>F2U448</accession>
<dbReference type="PANTHER" id="PTHR13544">
    <property type="entry name" value="SELENOPROTEIN T"/>
    <property type="match status" value="1"/>
</dbReference>
<evidence type="ECO:0000256" key="2">
    <source>
        <dbReference type="ARBA" id="ARBA00023284"/>
    </source>
</evidence>
<evidence type="ECO:0000313" key="5">
    <source>
        <dbReference type="Proteomes" id="UP000007799"/>
    </source>
</evidence>
<dbReference type="SUPFAM" id="SSF52833">
    <property type="entry name" value="Thioredoxin-like"/>
    <property type="match status" value="1"/>
</dbReference>
<dbReference type="GO" id="GO:0045454">
    <property type="term" value="P:cell redox homeostasis"/>
    <property type="evidence" value="ECO:0007669"/>
    <property type="project" value="TreeGrafter"/>
</dbReference>
<dbReference type="InterPro" id="IPR019389">
    <property type="entry name" value="Selenoprotein_T"/>
</dbReference>